<organism evidence="2 3">
    <name type="scientific">Lipomyces starkeyi NRRL Y-11557</name>
    <dbReference type="NCBI Taxonomy" id="675824"/>
    <lineage>
        <taxon>Eukaryota</taxon>
        <taxon>Fungi</taxon>
        <taxon>Dikarya</taxon>
        <taxon>Ascomycota</taxon>
        <taxon>Saccharomycotina</taxon>
        <taxon>Lipomycetes</taxon>
        <taxon>Lipomycetales</taxon>
        <taxon>Lipomycetaceae</taxon>
        <taxon>Lipomyces</taxon>
    </lineage>
</organism>
<keyword evidence="1" id="KW-0472">Membrane</keyword>
<reference evidence="2 3" key="1">
    <citation type="journal article" date="2016" name="Proc. Natl. Acad. Sci. U.S.A.">
        <title>Comparative genomics of biotechnologically important yeasts.</title>
        <authorList>
            <person name="Riley R."/>
            <person name="Haridas S."/>
            <person name="Wolfe K.H."/>
            <person name="Lopes M.R."/>
            <person name="Hittinger C.T."/>
            <person name="Goeker M."/>
            <person name="Salamov A.A."/>
            <person name="Wisecaver J.H."/>
            <person name="Long T.M."/>
            <person name="Calvey C.H."/>
            <person name="Aerts A.L."/>
            <person name="Barry K.W."/>
            <person name="Choi C."/>
            <person name="Clum A."/>
            <person name="Coughlan A.Y."/>
            <person name="Deshpande S."/>
            <person name="Douglass A.P."/>
            <person name="Hanson S.J."/>
            <person name="Klenk H.-P."/>
            <person name="LaButti K.M."/>
            <person name="Lapidus A."/>
            <person name="Lindquist E.A."/>
            <person name="Lipzen A.M."/>
            <person name="Meier-Kolthoff J.P."/>
            <person name="Ohm R.A."/>
            <person name="Otillar R.P."/>
            <person name="Pangilinan J.L."/>
            <person name="Peng Y."/>
            <person name="Rokas A."/>
            <person name="Rosa C.A."/>
            <person name="Scheuner C."/>
            <person name="Sibirny A.A."/>
            <person name="Slot J.C."/>
            <person name="Stielow J.B."/>
            <person name="Sun H."/>
            <person name="Kurtzman C.P."/>
            <person name="Blackwell M."/>
            <person name="Grigoriev I.V."/>
            <person name="Jeffries T.W."/>
        </authorList>
    </citation>
    <scope>NUCLEOTIDE SEQUENCE [LARGE SCALE GENOMIC DNA]</scope>
    <source>
        <strain evidence="2 3">NRRL Y-11557</strain>
    </source>
</reference>
<proteinExistence type="predicted"/>
<evidence type="ECO:0000256" key="1">
    <source>
        <dbReference type="SAM" id="Phobius"/>
    </source>
</evidence>
<keyword evidence="1" id="KW-1133">Transmembrane helix</keyword>
<protein>
    <submittedName>
        <fullName evidence="2">Uncharacterized protein</fullName>
    </submittedName>
</protein>
<dbReference type="EMBL" id="KV454303">
    <property type="protein sequence ID" value="ODQ69478.1"/>
    <property type="molecule type" value="Genomic_DNA"/>
</dbReference>
<name>A0A1E3PW16_LIPST</name>
<sequence length="207" mass="23001">MHTISRLRSVKAVDLCKRFTVLEAYVARPVDDFRIGIVQCCPILHFDATWAEEVWPLSSPHAVVPWVLEKILYHYLPIEPGGPDWNQHIQPVFHVLFRVSRSNEDAMIEEFESGVSIDWATESTKTYEKGMGNSVTANSLTPQSSTTVPSSYHAITTPLPVRELAISLLMSAPPMTTRRSSGWNCLATAAMSSGFLLSFVYISGCAL</sequence>
<dbReference type="Proteomes" id="UP000094385">
    <property type="component" value="Unassembled WGS sequence"/>
</dbReference>
<accession>A0A1E3PW16</accession>
<dbReference type="AlphaFoldDB" id="A0A1E3PW16"/>
<evidence type="ECO:0000313" key="3">
    <source>
        <dbReference type="Proteomes" id="UP000094385"/>
    </source>
</evidence>
<keyword evidence="1" id="KW-0812">Transmembrane</keyword>
<evidence type="ECO:0000313" key="2">
    <source>
        <dbReference type="EMBL" id="ODQ69478.1"/>
    </source>
</evidence>
<feature type="transmembrane region" description="Helical" evidence="1">
    <location>
        <begin position="183"/>
        <end position="202"/>
    </location>
</feature>
<gene>
    <name evidence="2" type="ORF">LIPSTDRAFT_66239</name>
</gene>
<keyword evidence="3" id="KW-1185">Reference proteome</keyword>